<dbReference type="AlphaFoldDB" id="A0A5D4SCZ6"/>
<protein>
    <submittedName>
        <fullName evidence="1">Uncharacterized protein</fullName>
    </submittedName>
</protein>
<evidence type="ECO:0000313" key="2">
    <source>
        <dbReference type="Proteomes" id="UP000322524"/>
    </source>
</evidence>
<evidence type="ECO:0000313" key="1">
    <source>
        <dbReference type="EMBL" id="TYS60531.1"/>
    </source>
</evidence>
<gene>
    <name evidence="1" type="ORF">FZC76_21640</name>
</gene>
<organism evidence="1 2">
    <name type="scientific">Sutcliffiella horikoshii</name>
    <dbReference type="NCBI Taxonomy" id="79883"/>
    <lineage>
        <taxon>Bacteria</taxon>
        <taxon>Bacillati</taxon>
        <taxon>Bacillota</taxon>
        <taxon>Bacilli</taxon>
        <taxon>Bacillales</taxon>
        <taxon>Bacillaceae</taxon>
        <taxon>Sutcliffiella</taxon>
    </lineage>
</organism>
<dbReference type="EMBL" id="VTEV01000015">
    <property type="protein sequence ID" value="TYS60531.1"/>
    <property type="molecule type" value="Genomic_DNA"/>
</dbReference>
<reference evidence="1 2" key="1">
    <citation type="submission" date="2019-08" db="EMBL/GenBank/DDBJ databases">
        <title>Bacillus genomes from the desert of Cuatro Cienegas, Coahuila.</title>
        <authorList>
            <person name="Olmedo-Alvarez G."/>
        </authorList>
    </citation>
    <scope>NUCLEOTIDE SEQUENCE [LARGE SCALE GENOMIC DNA]</scope>
    <source>
        <strain evidence="1 2">CH28_1T</strain>
    </source>
</reference>
<comment type="caution">
    <text evidence="1">The sequence shown here is derived from an EMBL/GenBank/DDBJ whole genome shotgun (WGS) entry which is preliminary data.</text>
</comment>
<accession>A0A5D4SCZ6</accession>
<sequence length="59" mass="6549">MMFTIKTPNNKYSGVTEGVAFADGVGKTEDENVRNVLVNDYGYEDVTKEDKKSKSGKKD</sequence>
<name>A0A5D4SCZ6_9BACI</name>
<dbReference type="Proteomes" id="UP000322524">
    <property type="component" value="Unassembled WGS sequence"/>
</dbReference>
<dbReference type="OrthoDB" id="2665494at2"/>
<proteinExistence type="predicted"/>